<dbReference type="SUPFAM" id="SSF47473">
    <property type="entry name" value="EF-hand"/>
    <property type="match status" value="1"/>
</dbReference>
<dbReference type="InterPro" id="IPR018247">
    <property type="entry name" value="EF_Hand_1_Ca_BS"/>
</dbReference>
<reference evidence="5" key="2">
    <citation type="journal article" name="BMC Genomics">
        <title>New genome assemblies reveal patterns of domestication and adaptation across Brettanomyces (Dekkera) species.</title>
        <authorList>
            <person name="Roach M.J."/>
            <person name="Borneman A.R."/>
        </authorList>
    </citation>
    <scope>NUCLEOTIDE SEQUENCE</scope>
    <source>
        <strain evidence="5">UCD 2041</strain>
    </source>
</reference>
<dbReference type="GeneID" id="64575446"/>
<keyword evidence="2" id="KW-0106">Calcium</keyword>
<dbReference type="Gene3D" id="1.10.238.10">
    <property type="entry name" value="EF-hand"/>
    <property type="match status" value="1"/>
</dbReference>
<feature type="compositionally biased region" description="Basic and acidic residues" evidence="3">
    <location>
        <begin position="13"/>
        <end position="26"/>
    </location>
</feature>
<proteinExistence type="predicted"/>
<dbReference type="KEGG" id="bbrx:BRETT_003523"/>
<dbReference type="InterPro" id="IPR002048">
    <property type="entry name" value="EF_hand_dom"/>
</dbReference>
<name>A0A871R2F4_DEKBR</name>
<evidence type="ECO:0000259" key="4">
    <source>
        <dbReference type="PROSITE" id="PS50222"/>
    </source>
</evidence>
<gene>
    <name evidence="5" type="ORF">BRETT_003523</name>
</gene>
<keyword evidence="1" id="KW-0677">Repeat</keyword>
<dbReference type="PROSITE" id="PS50222">
    <property type="entry name" value="EF_HAND_2"/>
    <property type="match status" value="1"/>
</dbReference>
<dbReference type="InterPro" id="IPR011992">
    <property type="entry name" value="EF-hand-dom_pair"/>
</dbReference>
<evidence type="ECO:0000313" key="5">
    <source>
        <dbReference type="EMBL" id="QOU19376.1"/>
    </source>
</evidence>
<dbReference type="GO" id="GO:0005509">
    <property type="term" value="F:calcium ion binding"/>
    <property type="evidence" value="ECO:0007669"/>
    <property type="project" value="InterPro"/>
</dbReference>
<evidence type="ECO:0000256" key="1">
    <source>
        <dbReference type="ARBA" id="ARBA00022737"/>
    </source>
</evidence>
<dbReference type="Proteomes" id="UP000663131">
    <property type="component" value="Chromosome 6"/>
</dbReference>
<evidence type="ECO:0000313" key="6">
    <source>
        <dbReference type="Proteomes" id="UP000663131"/>
    </source>
</evidence>
<sequence length="197" mass="22102">MSKKSKNSQAKNKLKESTKEKEEMHKSVNYGSATEQQNVLNKLTSKQIRQYKTLFNLIDQDHDQKISLKDLKTTIVSLGMESMDDDSVLKMLPEGSKEMNLNAFLKLIGAKFQGFSESSELEDAFSVFNNPSSKDSGIDANRLKDALLDANERLKGTEGLSLTEDEMDTAIDDFSKENKISGKKTFLADKFIETISN</sequence>
<dbReference type="OrthoDB" id="429467at2759"/>
<dbReference type="InterPro" id="IPR050403">
    <property type="entry name" value="Myosin_RLC"/>
</dbReference>
<evidence type="ECO:0000256" key="3">
    <source>
        <dbReference type="SAM" id="MobiDB-lite"/>
    </source>
</evidence>
<protein>
    <recommendedName>
        <fullName evidence="4">EF-hand domain-containing protein</fullName>
    </recommendedName>
</protein>
<dbReference type="AlphaFoldDB" id="A0A871R2F4"/>
<dbReference type="PROSITE" id="PS00018">
    <property type="entry name" value="EF_HAND_1"/>
    <property type="match status" value="1"/>
</dbReference>
<dbReference type="PANTHER" id="PTHR23049">
    <property type="entry name" value="MYOSIN REGULATORY LIGHT CHAIN 2"/>
    <property type="match status" value="1"/>
</dbReference>
<accession>A0A871R2F4</accession>
<feature type="region of interest" description="Disordered" evidence="3">
    <location>
        <begin position="1"/>
        <end position="35"/>
    </location>
</feature>
<organism evidence="5 6">
    <name type="scientific">Dekkera bruxellensis</name>
    <name type="common">Brettanomyces custersii</name>
    <dbReference type="NCBI Taxonomy" id="5007"/>
    <lineage>
        <taxon>Eukaryota</taxon>
        <taxon>Fungi</taxon>
        <taxon>Dikarya</taxon>
        <taxon>Ascomycota</taxon>
        <taxon>Saccharomycotina</taxon>
        <taxon>Pichiomycetes</taxon>
        <taxon>Pichiales</taxon>
        <taxon>Pichiaceae</taxon>
        <taxon>Brettanomyces</taxon>
    </lineage>
</organism>
<dbReference type="EMBL" id="CP063134">
    <property type="protein sequence ID" value="QOU19376.1"/>
    <property type="molecule type" value="Genomic_DNA"/>
</dbReference>
<reference evidence="5" key="1">
    <citation type="submission" date="2020-10" db="EMBL/GenBank/DDBJ databases">
        <authorList>
            <person name="Palmer J.M."/>
        </authorList>
    </citation>
    <scope>NUCLEOTIDE SEQUENCE</scope>
    <source>
        <strain evidence="5">UCD 2041</strain>
    </source>
</reference>
<feature type="domain" description="EF-hand" evidence="4">
    <location>
        <begin position="46"/>
        <end position="81"/>
    </location>
</feature>
<dbReference type="RefSeq" id="XP_041135869.1">
    <property type="nucleotide sequence ID" value="XM_041282030.1"/>
</dbReference>
<evidence type="ECO:0000256" key="2">
    <source>
        <dbReference type="ARBA" id="ARBA00022837"/>
    </source>
</evidence>